<dbReference type="InterPro" id="IPR001482">
    <property type="entry name" value="T2SS/T4SS_dom"/>
</dbReference>
<dbReference type="HOGENOM" id="CLU_013446_4_0_7"/>
<gene>
    <name evidence="3" type="primary">pilT</name>
    <name evidence="3" type="ordered locus">HMU11310</name>
</gene>
<evidence type="ECO:0000313" key="3">
    <source>
        <dbReference type="EMBL" id="CBG40386.1"/>
    </source>
</evidence>
<reference evidence="3 4" key="1">
    <citation type="journal article" date="2010" name="BMC Genomics">
        <title>Comparative genomics and proteomics of Helicobacter mustelae, an ulcerogenic and carcinogenic gastric pathogen.</title>
        <authorList>
            <person name="O'Toole P.W."/>
            <person name="Snelling W.J."/>
            <person name="Canchaya C."/>
            <person name="Forde B.M."/>
            <person name="Hardie K.R."/>
            <person name="Josenhans C."/>
            <person name="Graham R.L.J."/>
            <person name="McMullan G."/>
            <person name="Parkhill J."/>
            <person name="Belda E."/>
            <person name="Bentley S.D."/>
        </authorList>
    </citation>
    <scope>NUCLEOTIDE SEQUENCE [LARGE SCALE GENOMIC DNA]</scope>
    <source>
        <strain evidence="4">ATCC 43772 / LMG 18044 / NCTC 12198 / 12198</strain>
    </source>
</reference>
<sequence>MQKILDLFGFLTGGVSDIYVYANSKILYKVHQEVHEAGYVDSDAIASFIHSLLSQSKRDLLNQGIEQDVALEFGGFFFRVHIFLSQGSPALFFRILPKEILPVFDHPHFDFLKPKIAHQKGLFLIAGATGSGKTTLANAILDYFNTHFHKHIVSIEEPVEFKHQNKQSFFTFREVGRDTRSFASGIVSAMRQSPDVIFIGELREPIAMQSALLAALTGHFVLATLHSKDTTGALLRFLSGFEDRKRASNELAESLIGVIAQRRNKDTGAEFEILSANTAIKNLIKEEKFHQIPSQIAISSNEGMRIFGNGGNG</sequence>
<dbReference type="InterPro" id="IPR027417">
    <property type="entry name" value="P-loop_NTPase"/>
</dbReference>
<dbReference type="Pfam" id="PF00437">
    <property type="entry name" value="T2SSE"/>
    <property type="match status" value="1"/>
</dbReference>
<dbReference type="STRING" id="679897.HMU11310"/>
<evidence type="ECO:0000313" key="4">
    <source>
        <dbReference type="Proteomes" id="UP000001522"/>
    </source>
</evidence>
<proteinExistence type="inferred from homology"/>
<dbReference type="eggNOG" id="COG2805">
    <property type="taxonomic scope" value="Bacteria"/>
</dbReference>
<dbReference type="SMART" id="SM00382">
    <property type="entry name" value="AAA"/>
    <property type="match status" value="1"/>
</dbReference>
<evidence type="ECO:0000259" key="2">
    <source>
        <dbReference type="SMART" id="SM00382"/>
    </source>
</evidence>
<evidence type="ECO:0000256" key="1">
    <source>
        <dbReference type="ARBA" id="ARBA00006611"/>
    </source>
</evidence>
<organism evidence="3 4">
    <name type="scientific">Helicobacter mustelae (strain ATCC 43772 / CCUG 25715 / CIP 103759 / LMG 18044 / NCTC 12198 / R85-136P)</name>
    <name type="common">Campylobacter mustelae</name>
    <dbReference type="NCBI Taxonomy" id="679897"/>
    <lineage>
        <taxon>Bacteria</taxon>
        <taxon>Pseudomonadati</taxon>
        <taxon>Campylobacterota</taxon>
        <taxon>Epsilonproteobacteria</taxon>
        <taxon>Campylobacterales</taxon>
        <taxon>Helicobacteraceae</taxon>
        <taxon>Helicobacter</taxon>
    </lineage>
</organism>
<dbReference type="KEGG" id="hms:HMU11310"/>
<accession>D3UIR1</accession>
<dbReference type="InterPro" id="IPR050921">
    <property type="entry name" value="T4SS_GSP_E_ATPase"/>
</dbReference>
<dbReference type="Proteomes" id="UP000001522">
    <property type="component" value="Chromosome"/>
</dbReference>
<dbReference type="GO" id="GO:0016887">
    <property type="term" value="F:ATP hydrolysis activity"/>
    <property type="evidence" value="ECO:0007669"/>
    <property type="project" value="InterPro"/>
</dbReference>
<dbReference type="AlphaFoldDB" id="D3UIR1"/>
<dbReference type="SUPFAM" id="SSF52540">
    <property type="entry name" value="P-loop containing nucleoside triphosphate hydrolases"/>
    <property type="match status" value="1"/>
</dbReference>
<dbReference type="PANTHER" id="PTHR30486">
    <property type="entry name" value="TWITCHING MOTILITY PROTEIN PILT"/>
    <property type="match status" value="1"/>
</dbReference>
<feature type="domain" description="AAA+ ATPase" evidence="2">
    <location>
        <begin position="119"/>
        <end position="251"/>
    </location>
</feature>
<comment type="similarity">
    <text evidence="1">Belongs to the GSP E family.</text>
</comment>
<dbReference type="PANTHER" id="PTHR30486:SF6">
    <property type="entry name" value="TYPE IV PILUS RETRACTATION ATPASE PILT"/>
    <property type="match status" value="1"/>
</dbReference>
<dbReference type="InterPro" id="IPR003593">
    <property type="entry name" value="AAA+_ATPase"/>
</dbReference>
<keyword evidence="4" id="KW-1185">Reference proteome</keyword>
<name>D3UIR1_HELM1</name>
<dbReference type="Gene3D" id="3.30.450.90">
    <property type="match status" value="1"/>
</dbReference>
<dbReference type="EMBL" id="FN555004">
    <property type="protein sequence ID" value="CBG40386.1"/>
    <property type="molecule type" value="Genomic_DNA"/>
</dbReference>
<dbReference type="RefSeq" id="WP_013023455.1">
    <property type="nucleotide sequence ID" value="NC_013949.1"/>
</dbReference>
<protein>
    <submittedName>
        <fullName evidence="3">Twitching mobility protein</fullName>
    </submittedName>
</protein>
<dbReference type="Gene3D" id="3.40.50.300">
    <property type="entry name" value="P-loop containing nucleotide triphosphate hydrolases"/>
    <property type="match status" value="1"/>
</dbReference>